<feature type="compositionally biased region" description="Basic and acidic residues" evidence="2">
    <location>
        <begin position="939"/>
        <end position="962"/>
    </location>
</feature>
<feature type="region of interest" description="Disordered" evidence="2">
    <location>
        <begin position="795"/>
        <end position="889"/>
    </location>
</feature>
<keyword evidence="1" id="KW-0175">Coiled coil</keyword>
<gene>
    <name evidence="3" type="ORF">B0H66DRAFT_549285</name>
</gene>
<feature type="region of interest" description="Disordered" evidence="2">
    <location>
        <begin position="108"/>
        <end position="156"/>
    </location>
</feature>
<feature type="compositionally biased region" description="Basic and acidic residues" evidence="2">
    <location>
        <begin position="117"/>
        <end position="139"/>
    </location>
</feature>
<feature type="region of interest" description="Disordered" evidence="2">
    <location>
        <begin position="902"/>
        <end position="926"/>
    </location>
</feature>
<evidence type="ECO:0000256" key="2">
    <source>
        <dbReference type="SAM" id="MobiDB-lite"/>
    </source>
</evidence>
<feature type="compositionally biased region" description="Polar residues" evidence="2">
    <location>
        <begin position="827"/>
        <end position="842"/>
    </location>
</feature>
<dbReference type="EMBL" id="JAUEDM010000002">
    <property type="protein sequence ID" value="KAK3325753.1"/>
    <property type="molecule type" value="Genomic_DNA"/>
</dbReference>
<evidence type="ECO:0000313" key="4">
    <source>
        <dbReference type="Proteomes" id="UP001283341"/>
    </source>
</evidence>
<feature type="coiled-coil region" evidence="1">
    <location>
        <begin position="734"/>
        <end position="768"/>
    </location>
</feature>
<proteinExistence type="predicted"/>
<feature type="region of interest" description="Disordered" evidence="2">
    <location>
        <begin position="30"/>
        <end position="87"/>
    </location>
</feature>
<feature type="region of interest" description="Disordered" evidence="2">
    <location>
        <begin position="197"/>
        <end position="288"/>
    </location>
</feature>
<comment type="caution">
    <text evidence="3">The sequence shown here is derived from an EMBL/GenBank/DDBJ whole genome shotgun (WGS) entry which is preliminary data.</text>
</comment>
<organism evidence="3 4">
    <name type="scientific">Apodospora peruviana</name>
    <dbReference type="NCBI Taxonomy" id="516989"/>
    <lineage>
        <taxon>Eukaryota</taxon>
        <taxon>Fungi</taxon>
        <taxon>Dikarya</taxon>
        <taxon>Ascomycota</taxon>
        <taxon>Pezizomycotina</taxon>
        <taxon>Sordariomycetes</taxon>
        <taxon>Sordariomycetidae</taxon>
        <taxon>Sordariales</taxon>
        <taxon>Lasiosphaeriaceae</taxon>
        <taxon>Apodospora</taxon>
    </lineage>
</organism>
<reference evidence="3" key="1">
    <citation type="journal article" date="2023" name="Mol. Phylogenet. Evol.">
        <title>Genome-scale phylogeny and comparative genomics of the fungal order Sordariales.</title>
        <authorList>
            <person name="Hensen N."/>
            <person name="Bonometti L."/>
            <person name="Westerberg I."/>
            <person name="Brannstrom I.O."/>
            <person name="Guillou S."/>
            <person name="Cros-Aarteil S."/>
            <person name="Calhoun S."/>
            <person name="Haridas S."/>
            <person name="Kuo A."/>
            <person name="Mondo S."/>
            <person name="Pangilinan J."/>
            <person name="Riley R."/>
            <person name="LaButti K."/>
            <person name="Andreopoulos B."/>
            <person name="Lipzen A."/>
            <person name="Chen C."/>
            <person name="Yan M."/>
            <person name="Daum C."/>
            <person name="Ng V."/>
            <person name="Clum A."/>
            <person name="Steindorff A."/>
            <person name="Ohm R.A."/>
            <person name="Martin F."/>
            <person name="Silar P."/>
            <person name="Natvig D.O."/>
            <person name="Lalanne C."/>
            <person name="Gautier V."/>
            <person name="Ament-Velasquez S.L."/>
            <person name="Kruys A."/>
            <person name="Hutchinson M.I."/>
            <person name="Powell A.J."/>
            <person name="Barry K."/>
            <person name="Miller A.N."/>
            <person name="Grigoriev I.V."/>
            <person name="Debuchy R."/>
            <person name="Gladieux P."/>
            <person name="Hiltunen Thoren M."/>
            <person name="Johannesson H."/>
        </authorList>
    </citation>
    <scope>NUCLEOTIDE SEQUENCE</scope>
    <source>
        <strain evidence="3">CBS 118394</strain>
    </source>
</reference>
<feature type="compositionally biased region" description="Low complexity" evidence="2">
    <location>
        <begin position="964"/>
        <end position="984"/>
    </location>
</feature>
<feature type="compositionally biased region" description="Polar residues" evidence="2">
    <location>
        <begin position="988"/>
        <end position="999"/>
    </location>
</feature>
<feature type="region of interest" description="Disordered" evidence="2">
    <location>
        <begin position="1281"/>
        <end position="1374"/>
    </location>
</feature>
<dbReference type="InterPro" id="IPR013943">
    <property type="entry name" value="Pet127"/>
</dbReference>
<accession>A0AAE0IIB4</accession>
<dbReference type="PANTHER" id="PTHR31014:SF0">
    <property type="entry name" value="MITOCHONDRIAL TRANSLATION SYSTEM COMPONENT PET127-RELATED"/>
    <property type="match status" value="1"/>
</dbReference>
<feature type="compositionally biased region" description="Basic residues" evidence="2">
    <location>
        <begin position="71"/>
        <end position="80"/>
    </location>
</feature>
<feature type="compositionally biased region" description="Low complexity" evidence="2">
    <location>
        <begin position="1346"/>
        <end position="1358"/>
    </location>
</feature>
<dbReference type="Proteomes" id="UP001283341">
    <property type="component" value="Unassembled WGS sequence"/>
</dbReference>
<sequence>MLQLSHQARRTVQPAFICTSCRHILGNHSTYSTSASPSPSSAPAATPSQSEPAPSPGNQTTGGVRRAPTGTKKKSKRKSKDSRNGLWRQTLSVLKDIQAGRLVLTPVAPQAASPSTEPKDSDVHADDSTEVKESADTKAPKTKASPRVATGPKPYAPKLLDGAVNILMKVLNDELSASKGKTVLSALEEKGAHILKAGENTGIERPKIKEASLKQRDEPKAKQRQPKLRSEESTPRMDEADSEAKPIADNAAGSQKERRSKPRPKPTMVDRNTGLPVTPSGVSMKKTKKGFTVRTINPETLELTAVEKKQPPVPKLSYGLDRVLFNPGVYTLQDPRSRVFNFDPYLARIMPIKEFDFNALKQYITSSKDTTLIGMASEHNRKYTGSTSSMTSMLAHFHFLLSSWREIKAPYVSRDFNIESTNFSKILRAPAATFLHYKDGTYAIDADKEFDTANVLSMLGKSMEKLLTLPKEEFELYRKTKSDQLSEEERNGPEAYHYTTMGDFMMRSQLDAYDPRIPGTGMFDLKTRAVVSIRMDARDHKKGMDYEIRDRVGQWESYEREYFDMIRNAFMKYSLQVRMGRMDGIFVAFHNTQRIFGFQYIPLTEMDMSLHGTPNKALGDQEFKLSLHLLNEVLDKATARFPGRSLRFFFETRPSTPPFMYIFAQPVTPEQIDEVQTKNREKVEQFERDMMGMEAEGTEVEGTEPVTENSQAATEGESGEDYTGNGYVEGETSLDTWEDIMNEVEEALENEEQGVTSVREAIEDALQQSGLLRTSTPEEAHRYFDALLEALTSSTASSPTVSDAAASDMAAKSSPIDGESRLLDTGSDYTPPTQDQMETSPESMDDMSIEEKSASGDKLSPSQSEDQDPIAETVEPEPESEKIELDEGGSSLKDLILRLASQVKVSSHEHKSTKLDEETEEDVTEDAVKLRSFERILSELMAKNRETRGSEAERSNEGDERGTSAPGEEVSSSGGSEEAAPGSVKIAQGSTGTSPTSVEGETAMDESVASDEKDHSPAAAEVKNSRSEETDVLGMILTVRNKVDGKYVDRPPETFDSSNSWEVEYAIEDIDPERAKTLYKNTQKRREGAFFRLETDTDPWLSMFRGKLLAFSTKGREFRESETEFHEKYPIHVYGRDKPLDFQSVFGTKDDEFLPDGLTYKEWNSEEHPHAKWEHTPHRDEWATLLANQNVHAPIFEEPRVYPQQTAPKRTAAKGPKNMQESLGAWKGKVATLKDALALKKAKDAAAASNGDAKKTKRELAMEVQAEKLRVTLERAKELRAEKERAEKERAEKEAAEKETGEEGTAEKETTEKVASTRPVNEKRRRRRHKAALKRRLANNMVGSQETSSAEPTTTESTGQEFASPEADKVDADK</sequence>
<dbReference type="PANTHER" id="PTHR31014">
    <property type="entry name" value="MITOCHONDRIAL TRANSLATION SYSTEM COMPONENT PET127-RELATED"/>
    <property type="match status" value="1"/>
</dbReference>
<protein>
    <submittedName>
        <fullName evidence="3">Mitochondrial protein Pet127-domain-containing protein</fullName>
    </submittedName>
</protein>
<feature type="compositionally biased region" description="Basic residues" evidence="2">
    <location>
        <begin position="1323"/>
        <end position="1337"/>
    </location>
</feature>
<dbReference type="GO" id="GO:0005740">
    <property type="term" value="C:mitochondrial envelope"/>
    <property type="evidence" value="ECO:0007669"/>
    <property type="project" value="TreeGrafter"/>
</dbReference>
<feature type="compositionally biased region" description="Basic and acidic residues" evidence="2">
    <location>
        <begin position="1281"/>
        <end position="1312"/>
    </location>
</feature>
<dbReference type="Pfam" id="PF08634">
    <property type="entry name" value="Pet127"/>
    <property type="match status" value="1"/>
</dbReference>
<keyword evidence="4" id="KW-1185">Reference proteome</keyword>
<dbReference type="GO" id="GO:0000964">
    <property type="term" value="P:mitochondrial RNA 5'-end processing"/>
    <property type="evidence" value="ECO:0007669"/>
    <property type="project" value="TreeGrafter"/>
</dbReference>
<evidence type="ECO:0000256" key="1">
    <source>
        <dbReference type="SAM" id="Coils"/>
    </source>
</evidence>
<feature type="compositionally biased region" description="Basic and acidic residues" evidence="2">
    <location>
        <begin position="202"/>
        <end position="221"/>
    </location>
</feature>
<feature type="compositionally biased region" description="Basic and acidic residues" evidence="2">
    <location>
        <begin position="906"/>
        <end position="916"/>
    </location>
</feature>
<name>A0AAE0IIB4_9PEZI</name>
<feature type="region of interest" description="Disordered" evidence="2">
    <location>
        <begin position="939"/>
        <end position="1030"/>
    </location>
</feature>
<feature type="region of interest" description="Disordered" evidence="2">
    <location>
        <begin position="695"/>
        <end position="730"/>
    </location>
</feature>
<feature type="compositionally biased region" description="Low complexity" evidence="2">
    <location>
        <begin position="795"/>
        <end position="814"/>
    </location>
</feature>
<feature type="compositionally biased region" description="Acidic residues" evidence="2">
    <location>
        <begin position="865"/>
        <end position="878"/>
    </location>
</feature>
<evidence type="ECO:0000313" key="3">
    <source>
        <dbReference type="EMBL" id="KAK3325753.1"/>
    </source>
</evidence>
<feature type="compositionally biased region" description="Low complexity" evidence="2">
    <location>
        <begin position="30"/>
        <end position="52"/>
    </location>
</feature>
<feature type="compositionally biased region" description="Basic and acidic residues" evidence="2">
    <location>
        <begin position="228"/>
        <end position="246"/>
    </location>
</feature>
<reference evidence="3" key="2">
    <citation type="submission" date="2023-06" db="EMBL/GenBank/DDBJ databases">
        <authorList>
            <consortium name="Lawrence Berkeley National Laboratory"/>
            <person name="Haridas S."/>
            <person name="Hensen N."/>
            <person name="Bonometti L."/>
            <person name="Westerberg I."/>
            <person name="Brannstrom I.O."/>
            <person name="Guillou S."/>
            <person name="Cros-Aarteil S."/>
            <person name="Calhoun S."/>
            <person name="Kuo A."/>
            <person name="Mondo S."/>
            <person name="Pangilinan J."/>
            <person name="Riley R."/>
            <person name="Labutti K."/>
            <person name="Andreopoulos B."/>
            <person name="Lipzen A."/>
            <person name="Chen C."/>
            <person name="Yanf M."/>
            <person name="Daum C."/>
            <person name="Ng V."/>
            <person name="Clum A."/>
            <person name="Steindorff A."/>
            <person name="Ohm R."/>
            <person name="Martin F."/>
            <person name="Silar P."/>
            <person name="Natvig D."/>
            <person name="Lalanne C."/>
            <person name="Gautier V."/>
            <person name="Ament-Velasquez S.L."/>
            <person name="Kruys A."/>
            <person name="Hutchinson M.I."/>
            <person name="Powell A.J."/>
            <person name="Barry K."/>
            <person name="Miller A.N."/>
            <person name="Grigoriev I.V."/>
            <person name="Debuchy R."/>
            <person name="Gladieux P."/>
            <person name="Thoren M.H."/>
            <person name="Johannesson H."/>
        </authorList>
    </citation>
    <scope>NUCLEOTIDE SEQUENCE</scope>
    <source>
        <strain evidence="3">CBS 118394</strain>
    </source>
</reference>